<dbReference type="Proteomes" id="UP000272690">
    <property type="component" value="Chromosome"/>
</dbReference>
<evidence type="ECO:0000313" key="3">
    <source>
        <dbReference type="Proteomes" id="UP000272690"/>
    </source>
</evidence>
<sequence>MNTLKIIIATHKKYEFPNASYYVPIQVGKTLTGLELNILSDNTQINISDKNQSYCELTALYWAWKNRFFQDVDYIGLVHYRRYFSGKGLRVKGKTIASENELSTLLKDADCLVPCKRNYYIESVYSHYQHAHYIKDLEAARAVIADKYSDYLNSFDSVMQGKILHLYNMFVIKKSLFEEYCHWLFTILFELEKKIDVSTYDSYQKRVFGFIAERLFNVWLQKNNIKLKEVEVVSLEKQNIIFKVLKFVIRKLIG</sequence>
<reference evidence="2 3" key="1">
    <citation type="submission" date="2018-12" db="EMBL/GenBank/DDBJ databases">
        <authorList>
            <consortium name="Pathogen Informatics"/>
        </authorList>
    </citation>
    <scope>NUCLEOTIDE SEQUENCE [LARGE SCALE GENOMIC DNA]</scope>
    <source>
        <strain evidence="2 3">NCTC5906</strain>
    </source>
</reference>
<gene>
    <name evidence="2" type="ORF">NCTC5906_01447</name>
</gene>
<proteinExistence type="predicted"/>
<dbReference type="InterPro" id="IPR025536">
    <property type="entry name" value="DUF4422"/>
</dbReference>
<dbReference type="AlphaFoldDB" id="A0A448F9J3"/>
<accession>A0A448F9J3</accession>
<feature type="domain" description="DUF4422" evidence="1">
    <location>
        <begin position="5"/>
        <end position="223"/>
    </location>
</feature>
<dbReference type="RefSeq" id="WP_005700328.1">
    <property type="nucleotide sequence ID" value="NZ_AEWB02000006.1"/>
</dbReference>
<dbReference type="Pfam" id="PF14393">
    <property type="entry name" value="DUF4422"/>
    <property type="match status" value="1"/>
</dbReference>
<dbReference type="EMBL" id="LR134327">
    <property type="protein sequence ID" value="VEF43389.1"/>
    <property type="molecule type" value="Genomic_DNA"/>
</dbReference>
<protein>
    <recommendedName>
        <fullName evidence="1">DUF4422 domain-containing protein</fullName>
    </recommendedName>
</protein>
<organism evidence="2 3">
    <name type="scientific">Aggregatibacter aphrophilus ATCC 33389</name>
    <dbReference type="NCBI Taxonomy" id="985008"/>
    <lineage>
        <taxon>Bacteria</taxon>
        <taxon>Pseudomonadati</taxon>
        <taxon>Pseudomonadota</taxon>
        <taxon>Gammaproteobacteria</taxon>
        <taxon>Pasteurellales</taxon>
        <taxon>Pasteurellaceae</taxon>
        <taxon>Aggregatibacter</taxon>
    </lineage>
</organism>
<evidence type="ECO:0000313" key="2">
    <source>
        <dbReference type="EMBL" id="VEF43389.1"/>
    </source>
</evidence>
<name>A0A448F9J3_AGGAP</name>
<dbReference type="OrthoDB" id="9807549at2"/>
<dbReference type="GeneID" id="49635856"/>
<evidence type="ECO:0000259" key="1">
    <source>
        <dbReference type="Pfam" id="PF14393"/>
    </source>
</evidence>